<feature type="region of interest" description="Disordered" evidence="2">
    <location>
        <begin position="227"/>
        <end position="260"/>
    </location>
</feature>
<dbReference type="GO" id="GO:0016020">
    <property type="term" value="C:membrane"/>
    <property type="evidence" value="ECO:0007669"/>
    <property type="project" value="InterPro"/>
</dbReference>
<keyword evidence="1 3" id="KW-0732">Signal</keyword>
<organism evidence="5 6">
    <name type="scientific">Clytia hemisphaerica</name>
    <dbReference type="NCBI Taxonomy" id="252671"/>
    <lineage>
        <taxon>Eukaryota</taxon>
        <taxon>Metazoa</taxon>
        <taxon>Cnidaria</taxon>
        <taxon>Hydrozoa</taxon>
        <taxon>Hydroidolina</taxon>
        <taxon>Leptothecata</taxon>
        <taxon>Obeliida</taxon>
        <taxon>Clytiidae</taxon>
        <taxon>Clytia</taxon>
    </lineage>
</organism>
<proteinExistence type="predicted"/>
<dbReference type="GeneID" id="136820741"/>
<name>A0A7M5VB79_9CNID</name>
<evidence type="ECO:0000256" key="1">
    <source>
        <dbReference type="ARBA" id="ARBA00022729"/>
    </source>
</evidence>
<protein>
    <recommendedName>
        <fullName evidence="4">Activin types I and II receptor domain-containing protein</fullName>
    </recommendedName>
</protein>
<dbReference type="GO" id="GO:0004675">
    <property type="term" value="F:transmembrane receptor protein serine/threonine kinase activity"/>
    <property type="evidence" value="ECO:0007669"/>
    <property type="project" value="InterPro"/>
</dbReference>
<feature type="domain" description="Activin types I and II receptor" evidence="4">
    <location>
        <begin position="24"/>
        <end position="100"/>
    </location>
</feature>
<evidence type="ECO:0000313" key="6">
    <source>
        <dbReference type="Proteomes" id="UP000594262"/>
    </source>
</evidence>
<evidence type="ECO:0000256" key="3">
    <source>
        <dbReference type="SAM" id="SignalP"/>
    </source>
</evidence>
<dbReference type="EnsemblMetazoa" id="CLYHEMT006027.1">
    <property type="protein sequence ID" value="CLYHEMP006027.1"/>
    <property type="gene ID" value="CLYHEMG006027"/>
</dbReference>
<keyword evidence="6" id="KW-1185">Reference proteome</keyword>
<accession>A0A7M5VB79</accession>
<dbReference type="AlphaFoldDB" id="A0A7M5VB79"/>
<feature type="compositionally biased region" description="Low complexity" evidence="2">
    <location>
        <begin position="227"/>
        <end position="240"/>
    </location>
</feature>
<feature type="chain" id="PRO_5029608347" description="Activin types I and II receptor domain-containing protein" evidence="3">
    <location>
        <begin position="22"/>
        <end position="281"/>
    </location>
</feature>
<dbReference type="Pfam" id="PF01064">
    <property type="entry name" value="Activin_recp"/>
    <property type="match status" value="1"/>
</dbReference>
<dbReference type="RefSeq" id="XP_066933065.1">
    <property type="nucleotide sequence ID" value="XM_067076964.1"/>
</dbReference>
<evidence type="ECO:0000259" key="4">
    <source>
        <dbReference type="Pfam" id="PF01064"/>
    </source>
</evidence>
<dbReference type="Proteomes" id="UP000594262">
    <property type="component" value="Unplaced"/>
</dbReference>
<reference evidence="5" key="1">
    <citation type="submission" date="2021-01" db="UniProtKB">
        <authorList>
            <consortium name="EnsemblMetazoa"/>
        </authorList>
    </citation>
    <scope>IDENTIFICATION</scope>
</reference>
<evidence type="ECO:0000313" key="5">
    <source>
        <dbReference type="EnsemblMetazoa" id="CLYHEMP006027.1"/>
    </source>
</evidence>
<evidence type="ECO:0000256" key="2">
    <source>
        <dbReference type="SAM" id="MobiDB-lite"/>
    </source>
</evidence>
<sequence length="281" mass="29651">MGVKVLVCFMLIAVTCRYSFAIKCNVPQVPGMAMDCADKEMGTFHEDVCMVQVMGTSNASQVTSGCMGKQAPLSSCGTNMNVGDKNIKLCCCKSDQCNDDAFIKACREGTAPTSHPPAFSCYMSVQMGVNTDDEPVSGSMACSTSNEPMLNKCMYMKVVTNNQTVIRKSCVPDDGAAINQCGQKMNMGGQQMISCCCDGSNCNDDTFAAKCLGENDAGNPPLVVGTTAAAPQTTAPTQEPTAKETTTRMQADADYSPGSASTEKVSCIILALSVIFYALMS</sequence>
<feature type="signal peptide" evidence="3">
    <location>
        <begin position="1"/>
        <end position="21"/>
    </location>
</feature>
<dbReference type="InterPro" id="IPR000472">
    <property type="entry name" value="Activin_recp"/>
</dbReference>